<accession>A0A392VMF4</accession>
<keyword evidence="2" id="KW-1185">Reference proteome</keyword>
<dbReference type="AlphaFoldDB" id="A0A392VMF4"/>
<evidence type="ECO:0000313" key="2">
    <source>
        <dbReference type="Proteomes" id="UP000265520"/>
    </source>
</evidence>
<feature type="non-terminal residue" evidence="1">
    <location>
        <position position="24"/>
    </location>
</feature>
<evidence type="ECO:0000313" key="1">
    <source>
        <dbReference type="EMBL" id="MCI88161.1"/>
    </source>
</evidence>
<proteinExistence type="predicted"/>
<sequence length="24" mass="2862">MVGIPPVKLEDHKFELWNQPLTNR</sequence>
<reference evidence="1 2" key="1">
    <citation type="journal article" date="2018" name="Front. Plant Sci.">
        <title>Red Clover (Trifolium pratense) and Zigzag Clover (T. medium) - A Picture of Genomic Similarities and Differences.</title>
        <authorList>
            <person name="Dluhosova J."/>
            <person name="Istvanek J."/>
            <person name="Nedelnik J."/>
            <person name="Repkova J."/>
        </authorList>
    </citation>
    <scope>NUCLEOTIDE SEQUENCE [LARGE SCALE GENOMIC DNA]</scope>
    <source>
        <strain evidence="2">cv. 10/8</strain>
        <tissue evidence="1">Leaf</tissue>
    </source>
</reference>
<organism evidence="1 2">
    <name type="scientific">Trifolium medium</name>
    <dbReference type="NCBI Taxonomy" id="97028"/>
    <lineage>
        <taxon>Eukaryota</taxon>
        <taxon>Viridiplantae</taxon>
        <taxon>Streptophyta</taxon>
        <taxon>Embryophyta</taxon>
        <taxon>Tracheophyta</taxon>
        <taxon>Spermatophyta</taxon>
        <taxon>Magnoliopsida</taxon>
        <taxon>eudicotyledons</taxon>
        <taxon>Gunneridae</taxon>
        <taxon>Pentapetalae</taxon>
        <taxon>rosids</taxon>
        <taxon>fabids</taxon>
        <taxon>Fabales</taxon>
        <taxon>Fabaceae</taxon>
        <taxon>Papilionoideae</taxon>
        <taxon>50 kb inversion clade</taxon>
        <taxon>NPAAA clade</taxon>
        <taxon>Hologalegina</taxon>
        <taxon>IRL clade</taxon>
        <taxon>Trifolieae</taxon>
        <taxon>Trifolium</taxon>
    </lineage>
</organism>
<dbReference type="EMBL" id="LXQA011185618">
    <property type="protein sequence ID" value="MCI88161.1"/>
    <property type="molecule type" value="Genomic_DNA"/>
</dbReference>
<name>A0A392VMF4_9FABA</name>
<comment type="caution">
    <text evidence="1">The sequence shown here is derived from an EMBL/GenBank/DDBJ whole genome shotgun (WGS) entry which is preliminary data.</text>
</comment>
<dbReference type="Proteomes" id="UP000265520">
    <property type="component" value="Unassembled WGS sequence"/>
</dbReference>
<protein>
    <submittedName>
        <fullName evidence="1">Uncharacterized protein</fullName>
    </submittedName>
</protein>